<evidence type="ECO:0000313" key="2">
    <source>
        <dbReference type="EMBL" id="KAA8898462.1"/>
    </source>
</evidence>
<sequence>MNGDFATLLTLPTSPLETFRNEKSHAQNGNSTYANLAEQLRLGSDKLEKLSVELEDRFQANKWFKKVLELEDRLGVDTAGIKVQALHSLHLLLEKKVEEKLRAQAKRVITATKKLGSDKKLESADKELVTVAGPTALSHQAPAWVLFPCIASFGSFEAAAQEKAITQIPTKAANLEGEARHSRVDAADQQNAAEKAVVEIRNEDMTSSVWAEHPEEPAEDPAQGARHCFA</sequence>
<organism evidence="2 3">
    <name type="scientific">Sphaerosporella brunnea</name>
    <dbReference type="NCBI Taxonomy" id="1250544"/>
    <lineage>
        <taxon>Eukaryota</taxon>
        <taxon>Fungi</taxon>
        <taxon>Dikarya</taxon>
        <taxon>Ascomycota</taxon>
        <taxon>Pezizomycotina</taxon>
        <taxon>Pezizomycetes</taxon>
        <taxon>Pezizales</taxon>
        <taxon>Pyronemataceae</taxon>
        <taxon>Sphaerosporella</taxon>
    </lineage>
</organism>
<dbReference type="EMBL" id="VXIS01000184">
    <property type="protein sequence ID" value="KAA8898462.1"/>
    <property type="molecule type" value="Genomic_DNA"/>
</dbReference>
<feature type="region of interest" description="Disordered" evidence="1">
    <location>
        <begin position="210"/>
        <end position="230"/>
    </location>
</feature>
<reference evidence="2 3" key="1">
    <citation type="submission" date="2019-09" db="EMBL/GenBank/DDBJ databases">
        <title>Draft genome of the ectomycorrhizal ascomycete Sphaerosporella brunnea.</title>
        <authorList>
            <consortium name="DOE Joint Genome Institute"/>
            <person name="Benucci G.M."/>
            <person name="Marozzi G."/>
            <person name="Antonielli L."/>
            <person name="Sanchez S."/>
            <person name="Marco P."/>
            <person name="Wang X."/>
            <person name="Falini L.B."/>
            <person name="Barry K."/>
            <person name="Haridas S."/>
            <person name="Lipzen A."/>
            <person name="Labutti K."/>
            <person name="Grigoriev I.V."/>
            <person name="Murat C."/>
            <person name="Martin F."/>
            <person name="Albertini E."/>
            <person name="Donnini D."/>
            <person name="Bonito G."/>
        </authorList>
    </citation>
    <scope>NUCLEOTIDE SEQUENCE [LARGE SCALE GENOMIC DNA]</scope>
    <source>
        <strain evidence="2 3">Sb_GMNB300</strain>
    </source>
</reference>
<proteinExistence type="predicted"/>
<evidence type="ECO:0000256" key="1">
    <source>
        <dbReference type="SAM" id="MobiDB-lite"/>
    </source>
</evidence>
<gene>
    <name evidence="2" type="ORF">FN846DRAFT_910049</name>
</gene>
<evidence type="ECO:0000313" key="3">
    <source>
        <dbReference type="Proteomes" id="UP000326924"/>
    </source>
</evidence>
<name>A0A5J5ENV9_9PEZI</name>
<accession>A0A5J5ENV9</accession>
<dbReference type="Proteomes" id="UP000326924">
    <property type="component" value="Unassembled WGS sequence"/>
</dbReference>
<dbReference type="AlphaFoldDB" id="A0A5J5ENV9"/>
<dbReference type="InParanoid" id="A0A5J5ENV9"/>
<comment type="caution">
    <text evidence="2">The sequence shown here is derived from an EMBL/GenBank/DDBJ whole genome shotgun (WGS) entry which is preliminary data.</text>
</comment>
<keyword evidence="3" id="KW-1185">Reference proteome</keyword>
<protein>
    <submittedName>
        <fullName evidence="2">Uncharacterized protein</fullName>
    </submittedName>
</protein>